<keyword evidence="6 10" id="KW-0812">Transmembrane</keyword>
<feature type="domain" description="ABC transmembrane type-1" evidence="11">
    <location>
        <begin position="20"/>
        <end position="208"/>
    </location>
</feature>
<comment type="function">
    <text evidence="1">Part of the binding-protein-dependent transport system for glutamine; probably responsible for the translocation of the substrate across the membrane.</text>
</comment>
<keyword evidence="13" id="KW-1185">Reference proteome</keyword>
<dbReference type="STRING" id="419475.A8A54_22920"/>
<dbReference type="RefSeq" id="WP_007881071.1">
    <property type="nucleotide sequence ID" value="NZ_JBBGZF010000003.1"/>
</dbReference>
<dbReference type="InterPro" id="IPR000515">
    <property type="entry name" value="MetI-like"/>
</dbReference>
<organism evidence="12 13">
    <name type="scientific">Brucella pseudogrignonensis</name>
    <dbReference type="NCBI Taxonomy" id="419475"/>
    <lineage>
        <taxon>Bacteria</taxon>
        <taxon>Pseudomonadati</taxon>
        <taxon>Pseudomonadota</taxon>
        <taxon>Alphaproteobacteria</taxon>
        <taxon>Hyphomicrobiales</taxon>
        <taxon>Brucellaceae</taxon>
        <taxon>Brucella/Ochrobactrum group</taxon>
        <taxon>Brucella</taxon>
    </lineage>
</organism>
<evidence type="ECO:0000313" key="13">
    <source>
        <dbReference type="Proteomes" id="UP000216188"/>
    </source>
</evidence>
<dbReference type="PANTHER" id="PTHR30614:SF20">
    <property type="entry name" value="GLUTAMINE TRANSPORT SYSTEM PERMEASE PROTEIN GLNP"/>
    <property type="match status" value="1"/>
</dbReference>
<protein>
    <submittedName>
        <fullName evidence="12">Amino ABC transporter, permease, 3-TM region, His/Glu/Gln/Arg/opine family domain protein</fullName>
    </submittedName>
</protein>
<dbReference type="InterPro" id="IPR035906">
    <property type="entry name" value="MetI-like_sf"/>
</dbReference>
<comment type="similarity">
    <text evidence="3">Belongs to the binding-protein-dependent transport system permease family. HisMQ subfamily.</text>
</comment>
<dbReference type="PROSITE" id="PS50928">
    <property type="entry name" value="ABC_TM1"/>
    <property type="match status" value="1"/>
</dbReference>
<keyword evidence="5" id="KW-1003">Cell membrane</keyword>
<evidence type="ECO:0000256" key="3">
    <source>
        <dbReference type="ARBA" id="ARBA00010072"/>
    </source>
</evidence>
<keyword evidence="7" id="KW-0029">Amino-acid transport</keyword>
<evidence type="ECO:0000256" key="10">
    <source>
        <dbReference type="RuleBase" id="RU363032"/>
    </source>
</evidence>
<evidence type="ECO:0000256" key="6">
    <source>
        <dbReference type="ARBA" id="ARBA00022692"/>
    </source>
</evidence>
<keyword evidence="4 10" id="KW-0813">Transport</keyword>
<evidence type="ECO:0000259" key="11">
    <source>
        <dbReference type="PROSITE" id="PS50928"/>
    </source>
</evidence>
<dbReference type="Proteomes" id="UP000216188">
    <property type="component" value="Unassembled WGS sequence"/>
</dbReference>
<comment type="subcellular location">
    <subcellularLocation>
        <location evidence="2">Cell inner membrane</location>
        <topology evidence="2">Multi-pass membrane protein</topology>
    </subcellularLocation>
    <subcellularLocation>
        <location evidence="10">Cell membrane</location>
        <topology evidence="10">Multi-pass membrane protein</topology>
    </subcellularLocation>
</comment>
<proteinExistence type="inferred from homology"/>
<reference evidence="12 13" key="1">
    <citation type="submission" date="2017-07" db="EMBL/GenBank/DDBJ databases">
        <title>Phylogenetic study on the rhizospheric bacterium Ochrobactrum sp. A44.</title>
        <authorList>
            <person name="Krzyzanowska D.M."/>
            <person name="Ossowicki A."/>
            <person name="Rajewska M."/>
            <person name="Maciag T."/>
            <person name="Kaczynski Z."/>
            <person name="Czerwicka M."/>
            <person name="Jafra S."/>
        </authorList>
    </citation>
    <scope>NUCLEOTIDE SEQUENCE [LARGE SCALE GENOMIC DNA]</scope>
    <source>
        <strain evidence="12 13">CCUG 30717</strain>
    </source>
</reference>
<evidence type="ECO:0000256" key="4">
    <source>
        <dbReference type="ARBA" id="ARBA00022448"/>
    </source>
</evidence>
<dbReference type="GO" id="GO:0022857">
    <property type="term" value="F:transmembrane transporter activity"/>
    <property type="evidence" value="ECO:0007669"/>
    <property type="project" value="InterPro"/>
</dbReference>
<dbReference type="Pfam" id="PF00528">
    <property type="entry name" value="BPD_transp_1"/>
    <property type="match status" value="1"/>
</dbReference>
<dbReference type="InterPro" id="IPR043429">
    <property type="entry name" value="ArtM/GltK/GlnP/TcyL/YhdX-like"/>
</dbReference>
<dbReference type="SUPFAM" id="SSF161098">
    <property type="entry name" value="MetI-like"/>
    <property type="match status" value="1"/>
</dbReference>
<evidence type="ECO:0000256" key="2">
    <source>
        <dbReference type="ARBA" id="ARBA00004429"/>
    </source>
</evidence>
<keyword evidence="8 10" id="KW-1133">Transmembrane helix</keyword>
<dbReference type="AlphaFoldDB" id="A0A256G8Z4"/>
<evidence type="ECO:0000256" key="8">
    <source>
        <dbReference type="ARBA" id="ARBA00022989"/>
    </source>
</evidence>
<name>A0A256G8Z4_9HYPH</name>
<dbReference type="Gene3D" id="1.10.3720.10">
    <property type="entry name" value="MetI-like"/>
    <property type="match status" value="1"/>
</dbReference>
<feature type="transmembrane region" description="Helical" evidence="10">
    <location>
        <begin position="20"/>
        <end position="46"/>
    </location>
</feature>
<dbReference type="GO" id="GO:0006865">
    <property type="term" value="P:amino acid transport"/>
    <property type="evidence" value="ECO:0007669"/>
    <property type="project" value="UniProtKB-KW"/>
</dbReference>
<evidence type="ECO:0000256" key="1">
    <source>
        <dbReference type="ARBA" id="ARBA00003159"/>
    </source>
</evidence>
<dbReference type="GO" id="GO:0043190">
    <property type="term" value="C:ATP-binding cassette (ABC) transporter complex"/>
    <property type="evidence" value="ECO:0007669"/>
    <property type="project" value="InterPro"/>
</dbReference>
<dbReference type="PANTHER" id="PTHR30614">
    <property type="entry name" value="MEMBRANE COMPONENT OF AMINO ACID ABC TRANSPORTER"/>
    <property type="match status" value="1"/>
</dbReference>
<dbReference type="NCBIfam" id="TIGR01726">
    <property type="entry name" value="HEQRo_perm_3TM"/>
    <property type="match status" value="1"/>
</dbReference>
<dbReference type="CDD" id="cd06261">
    <property type="entry name" value="TM_PBP2"/>
    <property type="match status" value="1"/>
</dbReference>
<accession>A0A256G8Z4</accession>
<keyword evidence="9 10" id="KW-0472">Membrane</keyword>
<sequence>MPALDFSIVAPYADILLTGLGWTLVLAIASSVLSFVFGILFALIVLYAPALLAIPVRFFMWLFMGTPLLLQLYLIYYGLVQIGIDIPALFAGIIGLSLHFAVYNADVLRAGIVSVDPGQTEGARSIGLSRGQALRYVIIPQAIRNTIPPIGNNMIVLLKDTSLVSIIGIAELVHSAQIAISETYSPFEFYLTAAVLYYIANLVMEAMLRRIERKVEVTR</sequence>
<dbReference type="EMBL" id="NNRM01000039">
    <property type="protein sequence ID" value="OYR23430.1"/>
    <property type="molecule type" value="Genomic_DNA"/>
</dbReference>
<evidence type="ECO:0000313" key="12">
    <source>
        <dbReference type="EMBL" id="OYR23430.1"/>
    </source>
</evidence>
<evidence type="ECO:0000256" key="7">
    <source>
        <dbReference type="ARBA" id="ARBA00022970"/>
    </source>
</evidence>
<feature type="transmembrane region" description="Helical" evidence="10">
    <location>
        <begin position="82"/>
        <end position="102"/>
    </location>
</feature>
<comment type="caution">
    <text evidence="12">The sequence shown here is derived from an EMBL/GenBank/DDBJ whole genome shotgun (WGS) entry which is preliminary data.</text>
</comment>
<evidence type="ECO:0000256" key="5">
    <source>
        <dbReference type="ARBA" id="ARBA00022475"/>
    </source>
</evidence>
<gene>
    <name evidence="12" type="ORF">CEV34_3434</name>
</gene>
<dbReference type="InterPro" id="IPR010065">
    <property type="entry name" value="AA_ABC_transptr_permease_3TM"/>
</dbReference>
<evidence type="ECO:0000256" key="9">
    <source>
        <dbReference type="ARBA" id="ARBA00023136"/>
    </source>
</evidence>